<reference evidence="7 8" key="1">
    <citation type="journal article" date="2020" name="ISME J.">
        <title>Uncovering the hidden diversity of litter-decomposition mechanisms in mushroom-forming fungi.</title>
        <authorList>
            <person name="Floudas D."/>
            <person name="Bentzer J."/>
            <person name="Ahren D."/>
            <person name="Johansson T."/>
            <person name="Persson P."/>
            <person name="Tunlid A."/>
        </authorList>
    </citation>
    <scope>NUCLEOTIDE SEQUENCE [LARGE SCALE GENOMIC DNA]</scope>
    <source>
        <strain evidence="7 8">CBS 101986</strain>
    </source>
</reference>
<evidence type="ECO:0000313" key="8">
    <source>
        <dbReference type="Proteomes" id="UP000567179"/>
    </source>
</evidence>
<feature type="compositionally biased region" description="Polar residues" evidence="4">
    <location>
        <begin position="395"/>
        <end position="408"/>
    </location>
</feature>
<evidence type="ECO:0000259" key="5">
    <source>
        <dbReference type="PROSITE" id="PS50002"/>
    </source>
</evidence>
<dbReference type="InterPro" id="IPR036028">
    <property type="entry name" value="SH3-like_dom_sf"/>
</dbReference>
<feature type="compositionally biased region" description="Low complexity" evidence="4">
    <location>
        <begin position="333"/>
        <end position="349"/>
    </location>
</feature>
<evidence type="ECO:0000256" key="2">
    <source>
        <dbReference type="PROSITE-ProRule" id="PRU00192"/>
    </source>
</evidence>
<keyword evidence="3" id="KW-0175">Coiled coil</keyword>
<evidence type="ECO:0000259" key="6">
    <source>
        <dbReference type="PROSITE" id="PS51021"/>
    </source>
</evidence>
<feature type="coiled-coil region" evidence="3">
    <location>
        <begin position="153"/>
        <end position="227"/>
    </location>
</feature>
<keyword evidence="1 2" id="KW-0728">SH3 domain</keyword>
<dbReference type="Pfam" id="PF03114">
    <property type="entry name" value="BAR"/>
    <property type="match status" value="1"/>
</dbReference>
<dbReference type="Pfam" id="PF00018">
    <property type="entry name" value="SH3_1"/>
    <property type="match status" value="1"/>
</dbReference>
<evidence type="ECO:0000256" key="4">
    <source>
        <dbReference type="SAM" id="MobiDB-lite"/>
    </source>
</evidence>
<feature type="domain" description="BAR" evidence="6">
    <location>
        <begin position="39"/>
        <end position="269"/>
    </location>
</feature>
<dbReference type="GO" id="GO:0043332">
    <property type="term" value="C:mating projection tip"/>
    <property type="evidence" value="ECO:0007669"/>
    <property type="project" value="TreeGrafter"/>
</dbReference>
<accession>A0A8H5FAI7</accession>
<sequence length="783" mass="86464">MASSKDDCARYLVNFYALNHSGIDHATLSFFFQNPQWAGEVISSRDKPTVNEEFKELEKDIELREKGVQRLLVASSTYQHYLSKKKTNEALPDEEKTLPMDALGVVMIVHGEEFPKESEFGSALVQLGRAHCKIASMQEEYAVAVKDTFLASMDRFKEDIKEYELIKKKVENRRVIAETATAKFEKLQNGKKEKEKREAEDEMERAKQRYEETTEDLRAHMHAVQENEHTQLNDLTAFLELETSFVQSYLDILKDLKTDWPDRSENKKRTVNGTNGRSSASMMLHSAPGTPRPASKASTRARASSTATPAVDSDEDDSDAMTTPGKHGKHQRGGSTNSRPPSRPTSRMSRISRKRADSSSPPAGGEKDKEKDKEKEKDKDKSDKAERQRRKSVTGWASSAVDSVTGSGHKSRKSKDKDAFTTLDDDQPISSSQPSDFGTPNGSVKKKSSIRGLTRRSSKTKSKENISGGPISGNLSVPRILKPPSLQDKKIVRAMYDFAGSSDELSFRAGNEIVVVNEVLDDWWMGELNGQRGLFPTSYTQVIDPRALGGRSNKFDFDDGSEFDGGQDDTDADLTTDAEEEQQIIRATPMAANKSPLFFGGFEDKSVFSDSQAEEEEDGPAPPPLPRRPRNIDDFDSTWLAPAPTAPSQSQSSSKRAILKSLDPAQQPLISRTQSESPTTPQMGSSGPRKIPPPPPPRRALSAQPPSGPPAIPERKAPSMMSSLSSSSLSVSSHGHGDQGQEYDKSPFESAVDLEVGAVPCQHFRQNPFKPKGMCSNCLEFHA</sequence>
<name>A0A8H5FAI7_9AGAR</name>
<dbReference type="SUPFAM" id="SSF103657">
    <property type="entry name" value="BAR/IMD domain-like"/>
    <property type="match status" value="1"/>
</dbReference>
<feature type="compositionally biased region" description="Low complexity" evidence="4">
    <location>
        <begin position="292"/>
        <end position="310"/>
    </location>
</feature>
<dbReference type="EMBL" id="JAACJJ010000002">
    <property type="protein sequence ID" value="KAF5329774.1"/>
    <property type="molecule type" value="Genomic_DNA"/>
</dbReference>
<feature type="compositionally biased region" description="Polar residues" evidence="4">
    <location>
        <begin position="668"/>
        <end position="684"/>
    </location>
</feature>
<feature type="region of interest" description="Disordered" evidence="4">
    <location>
        <begin position="260"/>
        <end position="480"/>
    </location>
</feature>
<dbReference type="InterPro" id="IPR046982">
    <property type="entry name" value="BIN3/RVS161-like"/>
</dbReference>
<dbReference type="PROSITE" id="PS51021">
    <property type="entry name" value="BAR"/>
    <property type="match status" value="1"/>
</dbReference>
<dbReference type="Gene3D" id="2.30.30.40">
    <property type="entry name" value="SH3 Domains"/>
    <property type="match status" value="1"/>
</dbReference>
<dbReference type="GO" id="GO:0051666">
    <property type="term" value="P:actin cortical patch localization"/>
    <property type="evidence" value="ECO:0007669"/>
    <property type="project" value="InterPro"/>
</dbReference>
<dbReference type="Gene3D" id="1.20.1270.60">
    <property type="entry name" value="Arfaptin homology (AH) domain/BAR domain"/>
    <property type="match status" value="1"/>
</dbReference>
<feature type="compositionally biased region" description="Basic and acidic residues" evidence="4">
    <location>
        <begin position="735"/>
        <end position="747"/>
    </location>
</feature>
<feature type="compositionally biased region" description="Low complexity" evidence="4">
    <location>
        <begin position="641"/>
        <end position="654"/>
    </location>
</feature>
<dbReference type="InterPro" id="IPR027267">
    <property type="entry name" value="AH/BAR_dom_sf"/>
</dbReference>
<dbReference type="PROSITE" id="PS50002">
    <property type="entry name" value="SH3"/>
    <property type="match status" value="1"/>
</dbReference>
<dbReference type="PANTHER" id="PTHR47174:SF2">
    <property type="entry name" value="SH3 DOMAIN SIGNALLING PROTEIN (AFU_ORTHOLOGUE AFUA_5G07670)"/>
    <property type="match status" value="1"/>
</dbReference>
<protein>
    <recommendedName>
        <fullName evidence="9">SH3 domain-containing protein</fullName>
    </recommendedName>
</protein>
<evidence type="ECO:0000256" key="3">
    <source>
        <dbReference type="SAM" id="Coils"/>
    </source>
</evidence>
<dbReference type="GO" id="GO:0030479">
    <property type="term" value="C:actin cortical patch"/>
    <property type="evidence" value="ECO:0007669"/>
    <property type="project" value="TreeGrafter"/>
</dbReference>
<dbReference type="AlphaFoldDB" id="A0A8H5FAI7"/>
<dbReference type="GO" id="GO:0031097">
    <property type="term" value="C:medial cortex"/>
    <property type="evidence" value="ECO:0007669"/>
    <property type="project" value="TreeGrafter"/>
</dbReference>
<feature type="compositionally biased region" description="Acidic residues" evidence="4">
    <location>
        <begin position="558"/>
        <end position="577"/>
    </location>
</feature>
<dbReference type="GO" id="GO:0097320">
    <property type="term" value="P:plasma membrane tubulation"/>
    <property type="evidence" value="ECO:0007669"/>
    <property type="project" value="TreeGrafter"/>
</dbReference>
<evidence type="ECO:0000313" key="7">
    <source>
        <dbReference type="EMBL" id="KAF5329774.1"/>
    </source>
</evidence>
<dbReference type="PANTHER" id="PTHR47174">
    <property type="entry name" value="BRIDGING INTEGRATOR 3"/>
    <property type="match status" value="1"/>
</dbReference>
<feature type="region of interest" description="Disordered" evidence="4">
    <location>
        <begin position="553"/>
        <end position="577"/>
    </location>
</feature>
<dbReference type="Proteomes" id="UP000567179">
    <property type="component" value="Unassembled WGS sequence"/>
</dbReference>
<organism evidence="7 8">
    <name type="scientific">Psilocybe cf. subviscida</name>
    <dbReference type="NCBI Taxonomy" id="2480587"/>
    <lineage>
        <taxon>Eukaryota</taxon>
        <taxon>Fungi</taxon>
        <taxon>Dikarya</taxon>
        <taxon>Basidiomycota</taxon>
        <taxon>Agaricomycotina</taxon>
        <taxon>Agaricomycetes</taxon>
        <taxon>Agaricomycetidae</taxon>
        <taxon>Agaricales</taxon>
        <taxon>Agaricineae</taxon>
        <taxon>Strophariaceae</taxon>
        <taxon>Psilocybe</taxon>
    </lineage>
</organism>
<dbReference type="SMART" id="SM00326">
    <property type="entry name" value="SH3"/>
    <property type="match status" value="1"/>
</dbReference>
<keyword evidence="8" id="KW-1185">Reference proteome</keyword>
<dbReference type="SUPFAM" id="SSF50044">
    <property type="entry name" value="SH3-domain"/>
    <property type="match status" value="1"/>
</dbReference>
<feature type="compositionally biased region" description="Low complexity" evidence="4">
    <location>
        <begin position="719"/>
        <end position="733"/>
    </location>
</feature>
<dbReference type="InterPro" id="IPR004148">
    <property type="entry name" value="BAR_dom"/>
</dbReference>
<dbReference type="InterPro" id="IPR001452">
    <property type="entry name" value="SH3_domain"/>
</dbReference>
<feature type="domain" description="SH3" evidence="5">
    <location>
        <begin position="487"/>
        <end position="545"/>
    </location>
</feature>
<dbReference type="GO" id="GO:0008289">
    <property type="term" value="F:lipid binding"/>
    <property type="evidence" value="ECO:0007669"/>
    <property type="project" value="TreeGrafter"/>
</dbReference>
<feature type="compositionally biased region" description="Basic and acidic residues" evidence="4">
    <location>
        <begin position="365"/>
        <end position="386"/>
    </location>
</feature>
<evidence type="ECO:0000256" key="1">
    <source>
        <dbReference type="ARBA" id="ARBA00022443"/>
    </source>
</evidence>
<dbReference type="GO" id="GO:1990528">
    <property type="term" value="C:Rvs161p-Rvs167p complex"/>
    <property type="evidence" value="ECO:0007669"/>
    <property type="project" value="TreeGrafter"/>
</dbReference>
<proteinExistence type="predicted"/>
<dbReference type="GO" id="GO:0006897">
    <property type="term" value="P:endocytosis"/>
    <property type="evidence" value="ECO:0007669"/>
    <property type="project" value="InterPro"/>
</dbReference>
<feature type="compositionally biased region" description="Polar residues" evidence="4">
    <location>
        <begin position="271"/>
        <end position="281"/>
    </location>
</feature>
<dbReference type="CDD" id="cd00174">
    <property type="entry name" value="SH3"/>
    <property type="match status" value="1"/>
</dbReference>
<gene>
    <name evidence="7" type="ORF">D9619_009134</name>
</gene>
<evidence type="ECO:0008006" key="9">
    <source>
        <dbReference type="Google" id="ProtNLM"/>
    </source>
</evidence>
<feature type="compositionally biased region" description="Basic residues" evidence="4">
    <location>
        <begin position="444"/>
        <end position="460"/>
    </location>
</feature>
<feature type="region of interest" description="Disordered" evidence="4">
    <location>
        <begin position="608"/>
        <end position="749"/>
    </location>
</feature>
<dbReference type="OrthoDB" id="10263741at2759"/>
<comment type="caution">
    <text evidence="7">The sequence shown here is derived from an EMBL/GenBank/DDBJ whole genome shotgun (WGS) entry which is preliminary data.</text>
</comment>
<dbReference type="SMART" id="SM00721">
    <property type="entry name" value="BAR"/>
    <property type="match status" value="1"/>
</dbReference>
<dbReference type="PRINTS" id="PR00452">
    <property type="entry name" value="SH3DOMAIN"/>
</dbReference>